<evidence type="ECO:0000256" key="5">
    <source>
        <dbReference type="HAMAP-Rule" id="MF_01883"/>
    </source>
</evidence>
<keyword evidence="4 5" id="KW-0067">ATP-binding</keyword>
<dbReference type="Pfam" id="PF01874">
    <property type="entry name" value="CitG"/>
    <property type="match status" value="1"/>
</dbReference>
<dbReference type="RefSeq" id="WP_379771909.1">
    <property type="nucleotide sequence ID" value="NZ_JBHSMZ010000010.1"/>
</dbReference>
<organism evidence="6 7">
    <name type="scientific">Massilia aerilata</name>
    <dbReference type="NCBI Taxonomy" id="453817"/>
    <lineage>
        <taxon>Bacteria</taxon>
        <taxon>Pseudomonadati</taxon>
        <taxon>Pseudomonadota</taxon>
        <taxon>Betaproteobacteria</taxon>
        <taxon>Burkholderiales</taxon>
        <taxon>Oxalobacteraceae</taxon>
        <taxon>Telluria group</taxon>
        <taxon>Massilia</taxon>
    </lineage>
</organism>
<accession>A0ABW0S267</accession>
<evidence type="ECO:0000256" key="3">
    <source>
        <dbReference type="ARBA" id="ARBA00022741"/>
    </source>
</evidence>
<dbReference type="HAMAP" id="MF_01883">
    <property type="entry name" value="MdcB"/>
    <property type="match status" value="1"/>
</dbReference>
<gene>
    <name evidence="5 6" type="primary">mdcB</name>
    <name evidence="6" type="ORF">ACFPO9_14940</name>
</gene>
<dbReference type="PANTHER" id="PTHR30201:SF2">
    <property type="entry name" value="2-(5''-TRIPHOSPHORIBOSYL)-3'-DEPHOSPHOCOENZYME-A SYNTHASE"/>
    <property type="match status" value="1"/>
</dbReference>
<evidence type="ECO:0000313" key="6">
    <source>
        <dbReference type="EMBL" id="MFC5549810.1"/>
    </source>
</evidence>
<comment type="catalytic activity">
    <reaction evidence="1 5">
        <text>3'-dephospho-CoA + ATP = 2'-(5''-triphospho-alpha-D-ribosyl)-3'-dephospho-CoA + adenine</text>
        <dbReference type="Rhea" id="RHEA:15117"/>
        <dbReference type="ChEBI" id="CHEBI:16708"/>
        <dbReference type="ChEBI" id="CHEBI:30616"/>
        <dbReference type="ChEBI" id="CHEBI:57328"/>
        <dbReference type="ChEBI" id="CHEBI:61378"/>
        <dbReference type="EC" id="2.4.2.52"/>
    </reaction>
</comment>
<dbReference type="Proteomes" id="UP001596086">
    <property type="component" value="Unassembled WGS sequence"/>
</dbReference>
<dbReference type="GO" id="GO:0046917">
    <property type="term" value="F:triphosphoribosyl-dephospho-CoA synthase activity"/>
    <property type="evidence" value="ECO:0007669"/>
    <property type="project" value="UniProtKB-EC"/>
</dbReference>
<comment type="caution">
    <text evidence="6">The sequence shown here is derived from an EMBL/GenBank/DDBJ whole genome shotgun (WGS) entry which is preliminary data.</text>
</comment>
<comment type="function">
    <text evidence="5">Involved in the formation of 2-(5''-phosphoribosyl)-3'-dephosphocoenzyme-A, the prosthetic group of the acyl-carrier protein of the malonate decarboxylase.</text>
</comment>
<dbReference type="PANTHER" id="PTHR30201">
    <property type="entry name" value="TRIPHOSPHORIBOSYL-DEPHOSPHO-COA SYNTHASE"/>
    <property type="match status" value="1"/>
</dbReference>
<evidence type="ECO:0000313" key="7">
    <source>
        <dbReference type="Proteomes" id="UP001596086"/>
    </source>
</evidence>
<dbReference type="GO" id="GO:0016757">
    <property type="term" value="F:glycosyltransferase activity"/>
    <property type="evidence" value="ECO:0007669"/>
    <property type="project" value="UniProtKB-KW"/>
</dbReference>
<dbReference type="EMBL" id="JBHSMZ010000010">
    <property type="protein sequence ID" value="MFC5549810.1"/>
    <property type="molecule type" value="Genomic_DNA"/>
</dbReference>
<evidence type="ECO:0000256" key="4">
    <source>
        <dbReference type="ARBA" id="ARBA00022840"/>
    </source>
</evidence>
<comment type="similarity">
    <text evidence="5">Belongs to the CitG/MdcB family.</text>
</comment>
<protein>
    <recommendedName>
        <fullName evidence="5">Probable 2-(5''-triphosphoribosyl)-3'-dephosphocoenzyme-A synthase</fullName>
        <shortName evidence="5">2-(5''-triphosphoribosyl)-3'-dephospho-CoA synthase</shortName>
        <ecNumber evidence="5">2.4.2.52</ecNumber>
    </recommendedName>
</protein>
<keyword evidence="3 5" id="KW-0547">Nucleotide-binding</keyword>
<keyword evidence="6" id="KW-0328">Glycosyltransferase</keyword>
<evidence type="ECO:0000256" key="2">
    <source>
        <dbReference type="ARBA" id="ARBA00022679"/>
    </source>
</evidence>
<evidence type="ECO:0000256" key="1">
    <source>
        <dbReference type="ARBA" id="ARBA00001210"/>
    </source>
</evidence>
<proteinExistence type="inferred from homology"/>
<dbReference type="NCBIfam" id="TIGR03132">
    <property type="entry name" value="malonate_mdcB"/>
    <property type="match status" value="1"/>
</dbReference>
<dbReference type="EC" id="2.4.2.52" evidence="5"/>
<dbReference type="InterPro" id="IPR017555">
    <property type="entry name" value="TriPribosyl-deP-CoA_syn"/>
</dbReference>
<keyword evidence="7" id="KW-1185">Reference proteome</keyword>
<name>A0ABW0S267_9BURK</name>
<dbReference type="Gene3D" id="1.10.4200.10">
    <property type="entry name" value="Triphosphoribosyl-dephospho-CoA protein"/>
    <property type="match status" value="1"/>
</dbReference>
<reference evidence="7" key="1">
    <citation type="journal article" date="2019" name="Int. J. Syst. Evol. Microbiol.">
        <title>The Global Catalogue of Microorganisms (GCM) 10K type strain sequencing project: providing services to taxonomists for standard genome sequencing and annotation.</title>
        <authorList>
            <consortium name="The Broad Institute Genomics Platform"/>
            <consortium name="The Broad Institute Genome Sequencing Center for Infectious Disease"/>
            <person name="Wu L."/>
            <person name="Ma J."/>
        </authorList>
    </citation>
    <scope>NUCLEOTIDE SEQUENCE [LARGE SCALE GENOMIC DNA]</scope>
    <source>
        <strain evidence="7">CGMCC 4.5798</strain>
    </source>
</reference>
<dbReference type="InterPro" id="IPR002736">
    <property type="entry name" value="CitG"/>
</dbReference>
<keyword evidence="2 5" id="KW-0808">Transferase</keyword>
<sequence length="285" mass="29946">MAEACVLAQRDAGADAAGVPIARHAVRSLYQELALYPKPGLVSLVDTGSHADMDASTFVRSLFSLRRYFLDIALAGAQDAPFAVLRDLGIEAERRMLLATGGINTHRGAIFSLGMLCAAAGRAGASSRQPAHLRATLVDCWGSALSRHRGPVVSNGALARARHAAPGAREQAAAGFPAIFELALPTLRRTLALGRGLRCARIDTLFTLMAELSDTNVYHRGGAEGARIVRATSLRFLERGGTAAADWEDDAVAAHRLFVSHRLSPGGAADLLAATCFVHSLGSAS</sequence>